<keyword evidence="1" id="KW-0812">Transmembrane</keyword>
<reference evidence="3 4" key="1">
    <citation type="submission" date="2020-08" db="EMBL/GenBank/DDBJ databases">
        <title>Sequencing the genomes of 1000 actinobacteria strains.</title>
        <authorList>
            <person name="Klenk H.-P."/>
        </authorList>
    </citation>
    <scope>NUCLEOTIDE SEQUENCE [LARGE SCALE GENOMIC DNA]</scope>
    <source>
        <strain evidence="3 4">DSM 45809</strain>
    </source>
</reference>
<feature type="transmembrane region" description="Helical" evidence="1">
    <location>
        <begin position="58"/>
        <end position="77"/>
    </location>
</feature>
<accession>A0A7W7H723</accession>
<comment type="caution">
    <text evidence="3">The sequence shown here is derived from an EMBL/GenBank/DDBJ whole genome shotgun (WGS) entry which is preliminary data.</text>
</comment>
<keyword evidence="4" id="KW-1185">Reference proteome</keyword>
<name>A0A7W7H723_9ACTN</name>
<evidence type="ECO:0000256" key="1">
    <source>
        <dbReference type="SAM" id="Phobius"/>
    </source>
</evidence>
<proteinExistence type="predicted"/>
<dbReference type="RefSeq" id="WP_185045485.1">
    <property type="nucleotide sequence ID" value="NZ_BAABFG010000005.1"/>
</dbReference>
<dbReference type="InterPro" id="IPR054384">
    <property type="entry name" value="SecDF_P1_head"/>
</dbReference>
<keyword evidence="1" id="KW-1133">Transmembrane helix</keyword>
<feature type="domain" description="SecDF P1 head subdomain" evidence="2">
    <location>
        <begin position="124"/>
        <end position="224"/>
    </location>
</feature>
<keyword evidence="1" id="KW-0472">Membrane</keyword>
<evidence type="ECO:0000259" key="2">
    <source>
        <dbReference type="Pfam" id="PF22599"/>
    </source>
</evidence>
<dbReference type="Proteomes" id="UP000546162">
    <property type="component" value="Unassembled WGS sequence"/>
</dbReference>
<sequence length="227" mass="23159">MGTAAGLIGKIPWLGLVAGPLAVIGVIGLLIAQRAAPRPGNGTAGDRPPATTAPARRWLWGGAAVLVVAAVVVWLLVDPGPDDRPVKPGAARAPLGLYMVQAVAPGACAPTAADREYTDGGECLTVSADGGFTVQQLDRVQVRDESDQGNGWVVAVTFADPDAARFTELTGQVSARPEPGNQLAIVLDKRLLSHPVVLEKLTGGTAVVATRLTEADARALAGELGVG</sequence>
<dbReference type="Pfam" id="PF22599">
    <property type="entry name" value="SecDF_P1_head"/>
    <property type="match status" value="1"/>
</dbReference>
<feature type="transmembrane region" description="Helical" evidence="1">
    <location>
        <begin position="12"/>
        <end position="32"/>
    </location>
</feature>
<protein>
    <recommendedName>
        <fullName evidence="2">SecDF P1 head subdomain domain-containing protein</fullName>
    </recommendedName>
</protein>
<organism evidence="3 4">
    <name type="scientific">Actinoplanes octamycinicus</name>
    <dbReference type="NCBI Taxonomy" id="135948"/>
    <lineage>
        <taxon>Bacteria</taxon>
        <taxon>Bacillati</taxon>
        <taxon>Actinomycetota</taxon>
        <taxon>Actinomycetes</taxon>
        <taxon>Micromonosporales</taxon>
        <taxon>Micromonosporaceae</taxon>
        <taxon>Actinoplanes</taxon>
    </lineage>
</organism>
<dbReference type="Gene3D" id="3.30.1360.200">
    <property type="match status" value="1"/>
</dbReference>
<evidence type="ECO:0000313" key="4">
    <source>
        <dbReference type="Proteomes" id="UP000546162"/>
    </source>
</evidence>
<evidence type="ECO:0000313" key="3">
    <source>
        <dbReference type="EMBL" id="MBB4745206.1"/>
    </source>
</evidence>
<dbReference type="EMBL" id="JACHNB010000001">
    <property type="protein sequence ID" value="MBB4745206.1"/>
    <property type="molecule type" value="Genomic_DNA"/>
</dbReference>
<gene>
    <name evidence="3" type="ORF">BJY16_008665</name>
</gene>
<dbReference type="AlphaFoldDB" id="A0A7W7H723"/>